<gene>
    <name evidence="2" type="ORF">IM816_16405</name>
</gene>
<dbReference type="GO" id="GO:0003677">
    <property type="term" value="F:DNA binding"/>
    <property type="evidence" value="ECO:0007669"/>
    <property type="project" value="UniProtKB-KW"/>
</dbReference>
<dbReference type="InterPro" id="IPR018640">
    <property type="entry name" value="DUF2063"/>
</dbReference>
<dbReference type="Proteomes" id="UP001056681">
    <property type="component" value="Chromosome"/>
</dbReference>
<evidence type="ECO:0000313" key="2">
    <source>
        <dbReference type="EMBL" id="URL58160.1"/>
    </source>
</evidence>
<sequence>MTTLAHFQHAFVEALRAEVSDFAPAMHPAFAIYRNTVMRACLDALEANFPAVVCLVGRDWFRAAAALHVDEAPPRDARLARYGEGFPDFLAHFEPAAVLPYLVDVARLDRLWSESRDAADAAPLNLDRLAELSPEVLVSERLGLHPATRWIDSAVPVRTIWEASRRGVPVGSDLHWQPEQAIVVRVAGRVHVVPGDGASLAILDAVASGATLGEATMAVTSAYPGARLDLILPGLLRSGAFAHS</sequence>
<protein>
    <submittedName>
        <fullName evidence="2">DNA-binding domain-containing protein</fullName>
    </submittedName>
</protein>
<dbReference type="RefSeq" id="WP_250338907.1">
    <property type="nucleotide sequence ID" value="NZ_CP063231.1"/>
</dbReference>
<organism evidence="2 3">
    <name type="scientific">Luteibacter flocculans</name>
    <dbReference type="NCBI Taxonomy" id="2780091"/>
    <lineage>
        <taxon>Bacteria</taxon>
        <taxon>Pseudomonadati</taxon>
        <taxon>Pseudomonadota</taxon>
        <taxon>Gammaproteobacteria</taxon>
        <taxon>Lysobacterales</taxon>
        <taxon>Rhodanobacteraceae</taxon>
        <taxon>Luteibacter</taxon>
    </lineage>
</organism>
<proteinExistence type="predicted"/>
<accession>A0ABY4T0S1</accession>
<evidence type="ECO:0000259" key="1">
    <source>
        <dbReference type="Pfam" id="PF09836"/>
    </source>
</evidence>
<keyword evidence="2" id="KW-0238">DNA-binding</keyword>
<reference evidence="2" key="1">
    <citation type="submission" date="2020-10" db="EMBL/GenBank/DDBJ databases">
        <title>Whole-genome sequence of Luteibacter sp. EIF3.</title>
        <authorList>
            <person name="Friedrich I."/>
            <person name="Hertel R."/>
            <person name="Daniel R."/>
        </authorList>
    </citation>
    <scope>NUCLEOTIDE SEQUENCE</scope>
    <source>
        <strain evidence="2">EIF3</strain>
    </source>
</reference>
<feature type="domain" description="Putative DNA-binding" evidence="1">
    <location>
        <begin position="7"/>
        <end position="90"/>
    </location>
</feature>
<dbReference type="Gene3D" id="1.10.150.690">
    <property type="entry name" value="DUF2063"/>
    <property type="match status" value="1"/>
</dbReference>
<name>A0ABY4T0S1_9GAMM</name>
<dbReference type="Pfam" id="PF09836">
    <property type="entry name" value="DUF2063"/>
    <property type="match status" value="1"/>
</dbReference>
<keyword evidence="3" id="KW-1185">Reference proteome</keyword>
<evidence type="ECO:0000313" key="3">
    <source>
        <dbReference type="Proteomes" id="UP001056681"/>
    </source>
</evidence>
<dbReference type="EMBL" id="CP063231">
    <property type="protein sequence ID" value="URL58160.1"/>
    <property type="molecule type" value="Genomic_DNA"/>
</dbReference>
<dbReference type="InterPro" id="IPR044922">
    <property type="entry name" value="DUF2063_N_sf"/>
</dbReference>